<dbReference type="Gene3D" id="3.90.180.10">
    <property type="entry name" value="Medium-chain alcohol dehydrogenases, catalytic domain"/>
    <property type="match status" value="1"/>
</dbReference>
<name>A0A2P9ABM9_9HYPH</name>
<dbReference type="Pfam" id="PF00107">
    <property type="entry name" value="ADH_zinc_N"/>
    <property type="match status" value="1"/>
</dbReference>
<evidence type="ECO:0000259" key="1">
    <source>
        <dbReference type="SMART" id="SM00829"/>
    </source>
</evidence>
<organism evidence="2 3">
    <name type="scientific">Mesorhizobium delmotii</name>
    <dbReference type="NCBI Taxonomy" id="1631247"/>
    <lineage>
        <taxon>Bacteria</taxon>
        <taxon>Pseudomonadati</taxon>
        <taxon>Pseudomonadota</taxon>
        <taxon>Alphaproteobacteria</taxon>
        <taxon>Hyphomicrobiales</taxon>
        <taxon>Phyllobacteriaceae</taxon>
        <taxon>Mesorhizobium</taxon>
    </lineage>
</organism>
<accession>A0A2P9ABM9</accession>
<dbReference type="InterPro" id="IPR036291">
    <property type="entry name" value="NAD(P)-bd_dom_sf"/>
</dbReference>
<feature type="domain" description="Enoyl reductase (ER)" evidence="1">
    <location>
        <begin position="32"/>
        <end position="354"/>
    </location>
</feature>
<keyword evidence="3" id="KW-1185">Reference proteome</keyword>
<dbReference type="InterPro" id="IPR052711">
    <property type="entry name" value="Zinc_ADH-like"/>
</dbReference>
<reference evidence="3" key="1">
    <citation type="submission" date="2016-12" db="EMBL/GenBank/DDBJ databases">
        <authorList>
            <person name="Brunel B."/>
        </authorList>
    </citation>
    <scope>NUCLEOTIDE SEQUENCE [LARGE SCALE GENOMIC DNA]</scope>
</reference>
<evidence type="ECO:0000313" key="2">
    <source>
        <dbReference type="EMBL" id="SJM28562.1"/>
    </source>
</evidence>
<dbReference type="InterPro" id="IPR011032">
    <property type="entry name" value="GroES-like_sf"/>
</dbReference>
<dbReference type="InterPro" id="IPR013154">
    <property type="entry name" value="ADH-like_N"/>
</dbReference>
<dbReference type="EMBL" id="FUIG01000013">
    <property type="protein sequence ID" value="SJM28562.1"/>
    <property type="molecule type" value="Genomic_DNA"/>
</dbReference>
<dbReference type="Proteomes" id="UP000245698">
    <property type="component" value="Unassembled WGS sequence"/>
</dbReference>
<dbReference type="Pfam" id="PF08240">
    <property type="entry name" value="ADH_N"/>
    <property type="match status" value="1"/>
</dbReference>
<dbReference type="SUPFAM" id="SSF50129">
    <property type="entry name" value="GroES-like"/>
    <property type="match status" value="1"/>
</dbReference>
<sequence>MRSIVHATGGAHEALRGRKELSIRQIRLKAPGGLENLKLVETDCPEPGPGELLVRIRACSLNFHDSMVALGKKPCADGRIPLSDGAGEVVAVSDDVQEFKAGDAVVSTYWPHWLAGEPTPANKSGELGDDVDGYAREYVCMPWHAFTRAPADFTHMEAATLTCAGVTAWKALMVCGQVKPGDTVLVLGTGSVSLFALQFAKIAGARVIATSSSEEKLEKLKRFGADIVVNYKAVPDWGQKVRILTDGRGVDHVIEVGGPGTLEQSITACRMGGHIALIGVLTGFAGQVSIPALFSNQIRVSGISIGSRADQEDMIRAIEANRLKPVIDRGFPLQEIANAFKHYESQKHFGKVCLEL</sequence>
<proteinExistence type="predicted"/>
<gene>
    <name evidence="2" type="ORF">BQ8482_110492</name>
</gene>
<dbReference type="PANTHER" id="PTHR45033">
    <property type="match status" value="1"/>
</dbReference>
<dbReference type="SUPFAM" id="SSF51735">
    <property type="entry name" value="NAD(P)-binding Rossmann-fold domains"/>
    <property type="match status" value="1"/>
</dbReference>
<dbReference type="AlphaFoldDB" id="A0A2P9ABM9"/>
<dbReference type="CDD" id="cd08276">
    <property type="entry name" value="MDR7"/>
    <property type="match status" value="1"/>
</dbReference>
<dbReference type="SMART" id="SM00829">
    <property type="entry name" value="PKS_ER"/>
    <property type="match status" value="1"/>
</dbReference>
<evidence type="ECO:0000313" key="3">
    <source>
        <dbReference type="Proteomes" id="UP000245698"/>
    </source>
</evidence>
<dbReference type="Gene3D" id="3.40.50.720">
    <property type="entry name" value="NAD(P)-binding Rossmann-like Domain"/>
    <property type="match status" value="1"/>
</dbReference>
<protein>
    <submittedName>
        <fullName evidence="2">Zn-dependent oxidoreductase, NADPH:quinone reductase</fullName>
    </submittedName>
</protein>
<dbReference type="InterPro" id="IPR013149">
    <property type="entry name" value="ADH-like_C"/>
</dbReference>
<dbReference type="PANTHER" id="PTHR45033:SF2">
    <property type="entry name" value="ZINC-TYPE ALCOHOL DEHYDROGENASE-LIKE PROTEIN C1773.06C"/>
    <property type="match status" value="1"/>
</dbReference>
<dbReference type="InterPro" id="IPR020843">
    <property type="entry name" value="ER"/>
</dbReference>
<dbReference type="GO" id="GO:0016491">
    <property type="term" value="F:oxidoreductase activity"/>
    <property type="evidence" value="ECO:0007669"/>
    <property type="project" value="InterPro"/>
</dbReference>